<dbReference type="SMART" id="SM01237">
    <property type="entry name" value="ICA69"/>
    <property type="match status" value="1"/>
</dbReference>
<feature type="short sequence motif" description="GXSXG" evidence="8">
    <location>
        <begin position="914"/>
        <end position="918"/>
    </location>
</feature>
<evidence type="ECO:0000256" key="3">
    <source>
        <dbReference type="ARBA" id="ARBA00022801"/>
    </source>
</evidence>
<dbReference type="Gene3D" id="1.25.40.20">
    <property type="entry name" value="Ankyrin repeat-containing domain"/>
    <property type="match status" value="2"/>
</dbReference>
<organism evidence="12 13">
    <name type="scientific">Papilio xuthus</name>
    <name type="common">Asian swallowtail butterfly</name>
    <dbReference type="NCBI Taxonomy" id="66420"/>
    <lineage>
        <taxon>Eukaryota</taxon>
        <taxon>Metazoa</taxon>
        <taxon>Ecdysozoa</taxon>
        <taxon>Arthropoda</taxon>
        <taxon>Hexapoda</taxon>
        <taxon>Insecta</taxon>
        <taxon>Pterygota</taxon>
        <taxon>Neoptera</taxon>
        <taxon>Endopterygota</taxon>
        <taxon>Lepidoptera</taxon>
        <taxon>Glossata</taxon>
        <taxon>Ditrysia</taxon>
        <taxon>Papilionoidea</taxon>
        <taxon>Papilionidae</taxon>
        <taxon>Papilioninae</taxon>
        <taxon>Papilio</taxon>
    </lineage>
</organism>
<dbReference type="Gene3D" id="1.20.1270.60">
    <property type="entry name" value="Arfaptin homology (AH) domain/BAR domain"/>
    <property type="match status" value="1"/>
</dbReference>
<dbReference type="Pfam" id="PF12796">
    <property type="entry name" value="Ank_2"/>
    <property type="match status" value="1"/>
</dbReference>
<evidence type="ECO:0000256" key="6">
    <source>
        <dbReference type="ARBA" id="ARBA00023422"/>
    </source>
</evidence>
<evidence type="ECO:0000313" key="12">
    <source>
        <dbReference type="EMBL" id="KPI97229.1"/>
    </source>
</evidence>
<dbReference type="Pfam" id="PF00023">
    <property type="entry name" value="Ank"/>
    <property type="match status" value="1"/>
</dbReference>
<dbReference type="SUPFAM" id="SSF48403">
    <property type="entry name" value="Ankyrin repeat"/>
    <property type="match status" value="1"/>
</dbReference>
<evidence type="ECO:0000259" key="10">
    <source>
        <dbReference type="PROSITE" id="PS50870"/>
    </source>
</evidence>
<gene>
    <name evidence="12" type="ORF">RR46_09136</name>
</gene>
<dbReference type="SUPFAM" id="SSF52151">
    <property type="entry name" value="FabD/lysophospholipase-like"/>
    <property type="match status" value="1"/>
</dbReference>
<feature type="repeat" description="ANK" evidence="7">
    <location>
        <begin position="563"/>
        <end position="595"/>
    </location>
</feature>
<dbReference type="Proteomes" id="UP000053268">
    <property type="component" value="Unassembled WGS sequence"/>
</dbReference>
<feature type="region of interest" description="Disordered" evidence="9">
    <location>
        <begin position="274"/>
        <end position="298"/>
    </location>
</feature>
<evidence type="ECO:0000259" key="11">
    <source>
        <dbReference type="PROSITE" id="PS51635"/>
    </source>
</evidence>
<feature type="domain" description="AH" evidence="10">
    <location>
        <begin position="26"/>
        <end position="228"/>
    </location>
</feature>
<keyword evidence="8" id="KW-0442">Lipid degradation</keyword>
<dbReference type="PANTHER" id="PTHR24139">
    <property type="entry name" value="CALCIUM-INDEPENDENT PHOSPHOLIPASE A2"/>
    <property type="match status" value="1"/>
</dbReference>
<dbReference type="Pfam" id="PF04629">
    <property type="entry name" value="ICA69"/>
    <property type="match status" value="1"/>
</dbReference>
<dbReference type="PROSITE" id="PS50088">
    <property type="entry name" value="ANK_REPEAT"/>
    <property type="match status" value="4"/>
</dbReference>
<feature type="repeat" description="ANK" evidence="7">
    <location>
        <begin position="755"/>
        <end position="787"/>
    </location>
</feature>
<name>A0A194PWU1_PAPXU</name>
<evidence type="ECO:0000256" key="4">
    <source>
        <dbReference type="ARBA" id="ARBA00023043"/>
    </source>
</evidence>
<dbReference type="GO" id="GO:0019904">
    <property type="term" value="F:protein domain specific binding"/>
    <property type="evidence" value="ECO:0007669"/>
    <property type="project" value="InterPro"/>
</dbReference>
<dbReference type="InterPro" id="IPR027267">
    <property type="entry name" value="AH/BAR_dom_sf"/>
</dbReference>
<dbReference type="Pfam" id="PF01734">
    <property type="entry name" value="Patatin"/>
    <property type="match status" value="1"/>
</dbReference>
<proteinExistence type="predicted"/>
<dbReference type="Pfam" id="PF13857">
    <property type="entry name" value="Ank_5"/>
    <property type="match status" value="1"/>
</dbReference>
<feature type="short sequence motif" description="GXGXXG" evidence="8">
    <location>
        <begin position="882"/>
        <end position="887"/>
    </location>
</feature>
<dbReference type="InterPro" id="IPR002110">
    <property type="entry name" value="Ankyrin_rpt"/>
</dbReference>
<feature type="active site" description="Nucleophile" evidence="8">
    <location>
        <position position="916"/>
    </location>
</feature>
<keyword evidence="5 8" id="KW-0443">Lipid metabolism</keyword>
<dbReference type="SMART" id="SM01015">
    <property type="entry name" value="Arfaptin"/>
    <property type="match status" value="1"/>
</dbReference>
<dbReference type="FunFam" id="1.20.1270.60:FF:000068">
    <property type="entry name" value="Islet cell autoantigen"/>
    <property type="match status" value="1"/>
</dbReference>
<feature type="domain" description="PNPLA" evidence="11">
    <location>
        <begin position="878"/>
        <end position="1073"/>
    </location>
</feature>
<dbReference type="PROSITE" id="PS51635">
    <property type="entry name" value="PNPLA"/>
    <property type="match status" value="1"/>
</dbReference>
<dbReference type="PROSITE" id="PS50870">
    <property type="entry name" value="AH"/>
    <property type="match status" value="1"/>
</dbReference>
<dbReference type="InterPro" id="IPR036770">
    <property type="entry name" value="Ankyrin_rpt-contain_sf"/>
</dbReference>
<dbReference type="STRING" id="66420.A0A194PWU1"/>
<dbReference type="PANTHER" id="PTHR24139:SF34">
    <property type="entry name" value="85_88 KDA CALCIUM-INDEPENDENT PHOSPHOLIPASE A2"/>
    <property type="match status" value="1"/>
</dbReference>
<dbReference type="GO" id="GO:0005739">
    <property type="term" value="C:mitochondrion"/>
    <property type="evidence" value="ECO:0007669"/>
    <property type="project" value="TreeGrafter"/>
</dbReference>
<feature type="short sequence motif" description="DGA/G" evidence="8">
    <location>
        <begin position="1060"/>
        <end position="1062"/>
    </location>
</feature>
<accession>A0A194PWU1</accession>
<dbReference type="GO" id="GO:0047499">
    <property type="term" value="F:calcium-independent phospholipase A2 activity"/>
    <property type="evidence" value="ECO:0007669"/>
    <property type="project" value="InterPro"/>
</dbReference>
<dbReference type="GO" id="GO:2000304">
    <property type="term" value="P:positive regulation of ceramide biosynthetic process"/>
    <property type="evidence" value="ECO:0007669"/>
    <property type="project" value="TreeGrafter"/>
</dbReference>
<feature type="repeat" description="ANK" evidence="7">
    <location>
        <begin position="629"/>
        <end position="661"/>
    </location>
</feature>
<evidence type="ECO:0000313" key="13">
    <source>
        <dbReference type="Proteomes" id="UP000053268"/>
    </source>
</evidence>
<dbReference type="InterPro" id="IPR010504">
    <property type="entry name" value="AH_dom"/>
</dbReference>
<keyword evidence="2" id="KW-0677">Repeat</keyword>
<reference evidence="12 13" key="1">
    <citation type="journal article" date="2015" name="Nat. Commun.">
        <title>Outbred genome sequencing and CRISPR/Cas9 gene editing in butterflies.</title>
        <authorList>
            <person name="Li X."/>
            <person name="Fan D."/>
            <person name="Zhang W."/>
            <person name="Liu G."/>
            <person name="Zhang L."/>
            <person name="Zhao L."/>
            <person name="Fang X."/>
            <person name="Chen L."/>
            <person name="Dong Y."/>
            <person name="Chen Y."/>
            <person name="Ding Y."/>
            <person name="Zhao R."/>
            <person name="Feng M."/>
            <person name="Zhu Y."/>
            <person name="Feng Y."/>
            <person name="Jiang X."/>
            <person name="Zhu D."/>
            <person name="Xiang H."/>
            <person name="Feng X."/>
            <person name="Li S."/>
            <person name="Wang J."/>
            <person name="Zhang G."/>
            <person name="Kronforst M.R."/>
            <person name="Wang W."/>
        </authorList>
    </citation>
    <scope>NUCLEOTIDE SEQUENCE [LARGE SCALE GENOMIC DNA]</scope>
    <source>
        <strain evidence="12">Ya'a_city_454_Px</strain>
        <tissue evidence="12">Whole body</tissue>
    </source>
</reference>
<dbReference type="InterPro" id="IPR047148">
    <property type="entry name" value="PLPL9"/>
</dbReference>
<feature type="repeat" description="ANK" evidence="7">
    <location>
        <begin position="722"/>
        <end position="754"/>
    </location>
</feature>
<dbReference type="SMART" id="SM00248">
    <property type="entry name" value="ANK"/>
    <property type="match status" value="6"/>
</dbReference>
<keyword evidence="13" id="KW-1185">Reference proteome</keyword>
<dbReference type="SUPFAM" id="SSF103657">
    <property type="entry name" value="BAR/IMD domain-like"/>
    <property type="match status" value="1"/>
</dbReference>
<keyword evidence="4 7" id="KW-0040">ANK repeat</keyword>
<comment type="catalytic activity">
    <reaction evidence="6">
        <text>a 1,2-diacyl-sn-glycero-3-phosphocholine + H2O = a 1-acyl-sn-glycero-3-phosphocholine + a fatty acid + H(+)</text>
        <dbReference type="Rhea" id="RHEA:15801"/>
        <dbReference type="ChEBI" id="CHEBI:15377"/>
        <dbReference type="ChEBI" id="CHEBI:15378"/>
        <dbReference type="ChEBI" id="CHEBI:28868"/>
        <dbReference type="ChEBI" id="CHEBI:57643"/>
        <dbReference type="ChEBI" id="CHEBI:58168"/>
        <dbReference type="EC" id="3.1.1.4"/>
    </reaction>
    <physiologicalReaction direction="left-to-right" evidence="6">
        <dbReference type="Rhea" id="RHEA:15802"/>
    </physiologicalReaction>
</comment>
<dbReference type="EC" id="3.1.1.4" evidence="1"/>
<dbReference type="InterPro" id="IPR002641">
    <property type="entry name" value="PNPLA_dom"/>
</dbReference>
<evidence type="ECO:0000256" key="8">
    <source>
        <dbReference type="PROSITE-ProRule" id="PRU01161"/>
    </source>
</evidence>
<dbReference type="Gene3D" id="3.40.1090.10">
    <property type="entry name" value="Cytosolic phospholipase A2 catalytic domain"/>
    <property type="match status" value="1"/>
</dbReference>
<dbReference type="Pfam" id="PF06456">
    <property type="entry name" value="Arfaptin"/>
    <property type="match status" value="1"/>
</dbReference>
<dbReference type="GO" id="GO:0052816">
    <property type="term" value="F:long-chain fatty acyl-CoA hydrolase activity"/>
    <property type="evidence" value="ECO:0007669"/>
    <property type="project" value="TreeGrafter"/>
</dbReference>
<sequence length="1283" mass="141975">MQHQYWVTKKTVLKKLGTKEDECIVASDAELDAKLELFRSISDSCLQLQRILDQYQERVCILAQEENSLGKFLKDAGKSSEASGKHMVSAGKAISYSGQQRLSVRSPLLRLYHEVETFRCRAIKDMRATVSAMEKARIEYRAALSWMKSTSAQLDPDTGRGLDNFRKAQRQVRESKKVFDKLTLDVLQKIDLLAAARCNMFSHVLSTYQNSFLNFSTKVAQTLLATSESMSTAPQYEFCILKSLQEGDGNQEDSIPKDKDQMLFFQDEYKDEVPDEAKNENANTNNDKENQPSDENKAELITSNELINTNVTNENTTMDVQNISSDLAGIRLDCGDGSANYGSFMPSQLLQDLATANFLDGPLAPMNSNGLNNATDSKTDTKSVALPKKDDKAAWFKLFAELDPLANPDNLLGFFRGLLGTEEVPTKVLEVRSDNYISRPIHYREDSMLLYGPKNTDTKNAKDKYYEIVLHKPFTESLYHMYSLFRSETLDSSEEKFIVFKERIPLYIKVTKECSVPTLQKLCDTLTKHPSWSIAHLVAHFGLYELFNDPDVQKHLDEPDPDVGATPLMVAVKTGNLRMVQSLLSLNCSLDVIDREGNTVFHYAAASNKEIINVLANKKATSLNIYNKQGYTPLHVSCLANAPDCVRALLLAGADVNLSAAKRSQPSHALPGIVGDIVQDNQPKLYQQDMKYGGTPLHWAISREVIEALVDKNCDINALNFDGRTALHVMVMRGRLECVIALLSRGAEHSIGDKEGNTPLHLAVKQNNVSIVQALIVFGADLEAKNNEGYTARHIVPIEMSNSAYDKILYILHAVGAKRCPTNLAGCRAGCAPREEYNGVPPPPIPSAVTRDVISDMLTSAAVVRSSLDDKKKQGRLLCLDGGGIRGLVLVQLLINLEAAIGKPIIDCFDWIAGTSTGGILALALASGKTLRECQQLYFRMKEFAFVGMRPYPSEPLETILKDCLGTETVMADLSHPKLMILAVLADRKPVDLHIFRNYQSAQEILDEYNGAKSPRGNGENSTVVSLAPPPPPAEQLVWQAARATGAAPSYFRASGRYLDGGLMGNNPTLDVLTELTELRLAYEGTGQHEEAEKTHLKIVVSCGTGLGNPRSDSSDEDKGLRCVQAGESRGLTAIGNLLVDQACVLDVQATQCDGRVVERARAWCACSGVPYYRFSPRMSADVAMDERADDRLVTMLWEAHAYMRAHRDTLLEVAAILNNGQSHPITLIYSPSVRLLLHRLKVGKAYAIVDVYGERPLRHSGELRWSLTRLPPYKKRRALGGL</sequence>
<dbReference type="EMBL" id="KQ459590">
    <property type="protein sequence ID" value="KPI97229.1"/>
    <property type="molecule type" value="Genomic_DNA"/>
</dbReference>
<feature type="compositionally biased region" description="Basic and acidic residues" evidence="9">
    <location>
        <begin position="286"/>
        <end position="298"/>
    </location>
</feature>
<dbReference type="PROSITE" id="PS50297">
    <property type="entry name" value="ANK_REP_REGION"/>
    <property type="match status" value="4"/>
</dbReference>
<dbReference type="InterPro" id="IPR006723">
    <property type="entry name" value="Islet_autoAg_Ica1_C"/>
</dbReference>
<protein>
    <recommendedName>
        <fullName evidence="1">phospholipase A2</fullName>
        <ecNumber evidence="1">3.1.1.4</ecNumber>
    </recommendedName>
</protein>
<evidence type="ECO:0000256" key="7">
    <source>
        <dbReference type="PROSITE-ProRule" id="PRU00023"/>
    </source>
</evidence>
<feature type="active site" description="Proton acceptor" evidence="8">
    <location>
        <position position="1060"/>
    </location>
</feature>
<dbReference type="InterPro" id="IPR016035">
    <property type="entry name" value="Acyl_Trfase/lysoPLipase"/>
</dbReference>
<evidence type="ECO:0000256" key="1">
    <source>
        <dbReference type="ARBA" id="ARBA00013278"/>
    </source>
</evidence>
<evidence type="ECO:0000256" key="5">
    <source>
        <dbReference type="ARBA" id="ARBA00023098"/>
    </source>
</evidence>
<keyword evidence="3 8" id="KW-0378">Hydrolase</keyword>
<dbReference type="GO" id="GO:0016042">
    <property type="term" value="P:lipid catabolic process"/>
    <property type="evidence" value="ECO:0007669"/>
    <property type="project" value="UniProtKB-UniRule"/>
</dbReference>
<evidence type="ECO:0000256" key="9">
    <source>
        <dbReference type="SAM" id="MobiDB-lite"/>
    </source>
</evidence>
<evidence type="ECO:0000256" key="2">
    <source>
        <dbReference type="ARBA" id="ARBA00022737"/>
    </source>
</evidence>